<organism evidence="1 2">
    <name type="scientific">Suillus luteus UH-Slu-Lm8-n1</name>
    <dbReference type="NCBI Taxonomy" id="930992"/>
    <lineage>
        <taxon>Eukaryota</taxon>
        <taxon>Fungi</taxon>
        <taxon>Dikarya</taxon>
        <taxon>Basidiomycota</taxon>
        <taxon>Agaricomycotina</taxon>
        <taxon>Agaricomycetes</taxon>
        <taxon>Agaricomycetidae</taxon>
        <taxon>Boletales</taxon>
        <taxon>Suillineae</taxon>
        <taxon>Suillaceae</taxon>
        <taxon>Suillus</taxon>
    </lineage>
</organism>
<reference evidence="2" key="2">
    <citation type="submission" date="2015-01" db="EMBL/GenBank/DDBJ databases">
        <title>Evolutionary Origins and Diversification of the Mycorrhizal Mutualists.</title>
        <authorList>
            <consortium name="DOE Joint Genome Institute"/>
            <consortium name="Mycorrhizal Genomics Consortium"/>
            <person name="Kohler A."/>
            <person name="Kuo A."/>
            <person name="Nagy L.G."/>
            <person name="Floudas D."/>
            <person name="Copeland A."/>
            <person name="Barry K.W."/>
            <person name="Cichocki N."/>
            <person name="Veneault-Fourrey C."/>
            <person name="LaButti K."/>
            <person name="Lindquist E.A."/>
            <person name="Lipzen A."/>
            <person name="Lundell T."/>
            <person name="Morin E."/>
            <person name="Murat C."/>
            <person name="Riley R."/>
            <person name="Ohm R."/>
            <person name="Sun H."/>
            <person name="Tunlid A."/>
            <person name="Henrissat B."/>
            <person name="Grigoriev I.V."/>
            <person name="Hibbett D.S."/>
            <person name="Martin F."/>
        </authorList>
    </citation>
    <scope>NUCLEOTIDE SEQUENCE [LARGE SCALE GENOMIC DNA]</scope>
    <source>
        <strain evidence="2">UH-Slu-Lm8-n1</strain>
    </source>
</reference>
<gene>
    <name evidence="1" type="ORF">CY34DRAFT_18342</name>
</gene>
<name>A0A0D0AN95_9AGAM</name>
<dbReference type="EMBL" id="KN835933">
    <property type="protein sequence ID" value="KIK33483.1"/>
    <property type="molecule type" value="Genomic_DNA"/>
</dbReference>
<dbReference type="Proteomes" id="UP000054485">
    <property type="component" value="Unassembled WGS sequence"/>
</dbReference>
<accession>A0A0D0AN95</accession>
<keyword evidence="2" id="KW-1185">Reference proteome</keyword>
<evidence type="ECO:0000313" key="2">
    <source>
        <dbReference type="Proteomes" id="UP000054485"/>
    </source>
</evidence>
<reference evidence="1 2" key="1">
    <citation type="submission" date="2014-04" db="EMBL/GenBank/DDBJ databases">
        <authorList>
            <consortium name="DOE Joint Genome Institute"/>
            <person name="Kuo A."/>
            <person name="Ruytinx J."/>
            <person name="Rineau F."/>
            <person name="Colpaert J."/>
            <person name="Kohler A."/>
            <person name="Nagy L.G."/>
            <person name="Floudas D."/>
            <person name="Copeland A."/>
            <person name="Barry K.W."/>
            <person name="Cichocki N."/>
            <person name="Veneault-Fourrey C."/>
            <person name="LaButti K."/>
            <person name="Lindquist E.A."/>
            <person name="Lipzen A."/>
            <person name="Lundell T."/>
            <person name="Morin E."/>
            <person name="Murat C."/>
            <person name="Sun H."/>
            <person name="Tunlid A."/>
            <person name="Henrissat B."/>
            <person name="Grigoriev I.V."/>
            <person name="Hibbett D.S."/>
            <person name="Martin F."/>
            <person name="Nordberg H.P."/>
            <person name="Cantor M.N."/>
            <person name="Hua S.X."/>
        </authorList>
    </citation>
    <scope>NUCLEOTIDE SEQUENCE [LARGE SCALE GENOMIC DNA]</scope>
    <source>
        <strain evidence="1 2">UH-Slu-Lm8-n1</strain>
    </source>
</reference>
<protein>
    <submittedName>
        <fullName evidence="1">Uncharacterized protein</fullName>
    </submittedName>
</protein>
<sequence>MTSSNTLASSSAISPATIIGSFSSTSVTNLTLMTTPASMQMSYDQIILENTRCLTNNIALQARRDANELNVPADDLLIPVPPKPIGTTIQQWISAFAQFSPHSQAQDTAVLSAITPKSIPRPNVAPVSKGLDLPTISAPTALYKTCSI</sequence>
<dbReference type="AlphaFoldDB" id="A0A0D0AN95"/>
<dbReference type="InParanoid" id="A0A0D0AN95"/>
<evidence type="ECO:0000313" key="1">
    <source>
        <dbReference type="EMBL" id="KIK33483.1"/>
    </source>
</evidence>
<proteinExistence type="predicted"/>
<dbReference type="HOGENOM" id="CLU_1760006_0_0_1"/>
<dbReference type="OrthoDB" id="2690471at2759"/>